<dbReference type="Gene3D" id="3.40.50.200">
    <property type="entry name" value="Peptidase S8/S53 domain"/>
    <property type="match status" value="1"/>
</dbReference>
<dbReference type="InterPro" id="IPR051048">
    <property type="entry name" value="Peptidase_S8/S53_subtilisin"/>
</dbReference>
<feature type="active site" description="Charge relay system" evidence="6 7">
    <location>
        <position position="181"/>
    </location>
</feature>
<evidence type="ECO:0000256" key="1">
    <source>
        <dbReference type="ARBA" id="ARBA00011073"/>
    </source>
</evidence>
<keyword evidence="2 7" id="KW-0645">Protease</keyword>
<keyword evidence="4 7" id="KW-0378">Hydrolase</keyword>
<dbReference type="InterPro" id="IPR034216">
    <property type="entry name" value="C5a_Peptidase"/>
</dbReference>
<dbReference type="InterPro" id="IPR015500">
    <property type="entry name" value="Peptidase_S8_subtilisin-rel"/>
</dbReference>
<evidence type="ECO:0000259" key="11">
    <source>
        <dbReference type="Pfam" id="PF06280"/>
    </source>
</evidence>
<evidence type="ECO:0000256" key="4">
    <source>
        <dbReference type="ARBA" id="ARBA00022801"/>
    </source>
</evidence>
<evidence type="ECO:0000259" key="12">
    <source>
        <dbReference type="Pfam" id="PF22143"/>
    </source>
</evidence>
<dbReference type="PANTHER" id="PTHR43399">
    <property type="entry name" value="SUBTILISIN-RELATED"/>
    <property type="match status" value="1"/>
</dbReference>
<dbReference type="PROSITE" id="PS51892">
    <property type="entry name" value="SUBTILASE"/>
    <property type="match status" value="1"/>
</dbReference>
<feature type="region of interest" description="Disordered" evidence="8">
    <location>
        <begin position="35"/>
        <end position="60"/>
    </location>
</feature>
<dbReference type="InterPro" id="IPR022398">
    <property type="entry name" value="Peptidase_S8_His-AS"/>
</dbReference>
<keyword evidence="3 9" id="KW-0732">Signal</keyword>
<evidence type="ECO:0000256" key="3">
    <source>
        <dbReference type="ARBA" id="ARBA00022729"/>
    </source>
</evidence>
<evidence type="ECO:0000256" key="7">
    <source>
        <dbReference type="PROSITE-ProRule" id="PRU01240"/>
    </source>
</evidence>
<name>A0A4V0H327_STRPO</name>
<dbReference type="CDD" id="cd07475">
    <property type="entry name" value="Peptidases_S8_C5a_Peptidase"/>
    <property type="match status" value="1"/>
</dbReference>
<gene>
    <name evidence="13" type="primary">scpA_1</name>
    <name evidence="13" type="ORF">NCTC10924_00863</name>
</gene>
<dbReference type="GO" id="GO:0016020">
    <property type="term" value="C:membrane"/>
    <property type="evidence" value="ECO:0007669"/>
    <property type="project" value="InterPro"/>
</dbReference>
<dbReference type="PRINTS" id="PR00723">
    <property type="entry name" value="SUBTILISIN"/>
</dbReference>
<evidence type="ECO:0000256" key="8">
    <source>
        <dbReference type="SAM" id="MobiDB-lite"/>
    </source>
</evidence>
<dbReference type="PANTHER" id="PTHR43399:SF4">
    <property type="entry name" value="CELL WALL-ASSOCIATED PROTEASE"/>
    <property type="match status" value="1"/>
</dbReference>
<dbReference type="InterPro" id="IPR046450">
    <property type="entry name" value="PA_dom_sf"/>
</dbReference>
<proteinExistence type="inferred from homology"/>
<evidence type="ECO:0000256" key="9">
    <source>
        <dbReference type="SAM" id="SignalP"/>
    </source>
</evidence>
<dbReference type="PROSITE" id="PS00136">
    <property type="entry name" value="SUBTILASE_ASP"/>
    <property type="match status" value="1"/>
</dbReference>
<dbReference type="PROSITE" id="PS00137">
    <property type="entry name" value="SUBTILASE_HIS"/>
    <property type="match status" value="1"/>
</dbReference>
<reference evidence="13 14" key="1">
    <citation type="submission" date="2019-05" db="EMBL/GenBank/DDBJ databases">
        <authorList>
            <consortium name="Pathogen Informatics"/>
        </authorList>
    </citation>
    <scope>NUCLEOTIDE SEQUENCE [LARGE SCALE GENOMIC DNA]</scope>
    <source>
        <strain evidence="13 14">NCTC10924</strain>
    </source>
</reference>
<dbReference type="SUPFAM" id="SSF52743">
    <property type="entry name" value="Subtilisin-like"/>
    <property type="match status" value="1"/>
</dbReference>
<feature type="domain" description="Peptidase S8/S53" evidence="10">
    <location>
        <begin position="105"/>
        <end position="561"/>
    </location>
</feature>
<feature type="signal peptide" evidence="9">
    <location>
        <begin position="1"/>
        <end position="32"/>
    </location>
</feature>
<sequence length="1130" mass="125169">MKSKIRSKKLIMLQLSLAATSVLLTQVSSVSATESNSEAVVSKQVEKPEADNSITESVETTEQVGEEVEIKEMITEPVSEGQQKPLIDQVDPSNVKELWEKVGKGKGALIAVIDSGIEQTHDMLKPSDSSDLKYKSEEEIEAKKKERGIDRGKWVNNKLVFYHDYNSGVNSPKANNDNLYHGTHVAGVATGSMKSEKNELLMEGVAPEAQLMFLKIGETKVMSEKENLYALAIEDAIALGATAINMSFGNVGKASDELKESVHRALNAAREKGVAVVVAAGNEFAMGGSSLKPLAKNPDFGVIGTPATTDDVLTIAAYVAPETISEVFTVKANNESKELAVTVASPFPKGKELNFVYIGDGLENDYRDKDVKDKVVIVNYGGVKTSKATAELAQSKGVAGVLVHHKDYKRPLLPLNYHEQLPMGFISLEDFDYLKSLDKATLSFDRKKKLVAVPGGRQMANFSSWGLSADGNMKPDLSAPGYEIYSPSLGNTYSPMSGTSTASPHAMGIISLVQEYVKKKFSQYSPEEQLRLVKNILMSTASPIISPDDNTYYSPRLQGAGAIDAKKAITTEVFVTGTSGLSKINLGDISNTFELKVKLHNMSSQVKQFKYYATVLTDKAEDGKMTLHPKELYKTDKQEINLAPNEVKEVTITIDISKFDAELSSEMINGYFVDGFVHFDTNDGVQNALSIPFLGFKGKFADLEALDSPIYKSLEGTFYYTPEEGQDKLDFKVDGIQQIKNSHFTGLMTDFTPWSIVEGSKSEEFSAELSPEISIEDFLGSYTKEGDETVRRFHFQDGKPYLAISPNGDNNMDSLVFKGIFLRNVKDIKAQVFKNDDLTTPIWESQVTPFAQKHVNTNELKQGILERTRWAGKDSSGGTVKEGKYVYRVIYTPIAKGAKEQSVDFNILVDLTLPDLPKDISFDSEARSLTIPKGFSEDSNNAYRDRLYYKYGDEVINFIFFDRDENGQFILPTEVEDELSGEMITIDISKMDRLYYVLEDRAGNYSAITLEELLKNKENEKSNEILVGQQTPVLPKRENQLNKQKPLVKPHVPVNEEKESQNNAILLINELHITKERADSKVVNFVEGQEKVNSLPMTNDSQKTHKLLGSLSLISALILASISFFKRKLH</sequence>
<dbReference type="Proteomes" id="UP000306241">
    <property type="component" value="Chromosome"/>
</dbReference>
<dbReference type="Gene3D" id="2.60.40.10">
    <property type="entry name" value="Immunoglobulins"/>
    <property type="match status" value="1"/>
</dbReference>
<evidence type="ECO:0000313" key="14">
    <source>
        <dbReference type="Proteomes" id="UP000306241"/>
    </source>
</evidence>
<feature type="domain" description="C5a peptidase/Subtilisin-like protease SBT2-like Fn3-like" evidence="11">
    <location>
        <begin position="584"/>
        <end position="694"/>
    </location>
</feature>
<dbReference type="SUPFAM" id="SSF52025">
    <property type="entry name" value="PA domain"/>
    <property type="match status" value="1"/>
</dbReference>
<dbReference type="Gene3D" id="3.50.30.30">
    <property type="match status" value="1"/>
</dbReference>
<dbReference type="EMBL" id="LR594052">
    <property type="protein sequence ID" value="VTT43551.1"/>
    <property type="molecule type" value="Genomic_DNA"/>
</dbReference>
<dbReference type="GO" id="GO:0006508">
    <property type="term" value="P:proteolysis"/>
    <property type="evidence" value="ECO:0007669"/>
    <property type="project" value="UniProtKB-KW"/>
</dbReference>
<dbReference type="Pfam" id="PF06280">
    <property type="entry name" value="fn3_5"/>
    <property type="match status" value="1"/>
</dbReference>
<dbReference type="InterPro" id="IPR000209">
    <property type="entry name" value="Peptidase_S8/S53_dom"/>
</dbReference>
<evidence type="ECO:0000256" key="6">
    <source>
        <dbReference type="PIRSR" id="PIRSR615500-1"/>
    </source>
</evidence>
<protein>
    <submittedName>
        <fullName evidence="13">ScpI</fullName>
        <ecNumber evidence="13">3.4.21.110</ecNumber>
    </submittedName>
</protein>
<dbReference type="AlphaFoldDB" id="A0A4V0H327"/>
<feature type="chain" id="PRO_5020530532" evidence="9">
    <location>
        <begin position="33"/>
        <end position="1130"/>
    </location>
</feature>
<evidence type="ECO:0000259" key="10">
    <source>
        <dbReference type="Pfam" id="PF00082"/>
    </source>
</evidence>
<dbReference type="InterPro" id="IPR053869">
    <property type="entry name" value="ScpA_Fn3_3rd"/>
</dbReference>
<dbReference type="Gene3D" id="2.60.40.1710">
    <property type="entry name" value="Subtilisin-like superfamily"/>
    <property type="match status" value="1"/>
</dbReference>
<dbReference type="Pfam" id="PF22143">
    <property type="entry name" value="ScpA_C"/>
    <property type="match status" value="1"/>
</dbReference>
<comment type="similarity">
    <text evidence="1 7">Belongs to the peptidase S8 family.</text>
</comment>
<evidence type="ECO:0000256" key="5">
    <source>
        <dbReference type="ARBA" id="ARBA00022825"/>
    </source>
</evidence>
<dbReference type="InterPro" id="IPR013783">
    <property type="entry name" value="Ig-like_fold"/>
</dbReference>
<accession>A0A4V0H327</accession>
<dbReference type="OrthoDB" id="9798386at2"/>
<dbReference type="GO" id="GO:0004252">
    <property type="term" value="F:serine-type endopeptidase activity"/>
    <property type="evidence" value="ECO:0007669"/>
    <property type="project" value="UniProtKB-UniRule"/>
</dbReference>
<dbReference type="Pfam" id="PF00082">
    <property type="entry name" value="Peptidase_S8"/>
    <property type="match status" value="1"/>
</dbReference>
<dbReference type="EC" id="3.4.21.110" evidence="13"/>
<organism evidence="13 14">
    <name type="scientific">Streptococcus porcinus</name>
    <dbReference type="NCBI Taxonomy" id="1340"/>
    <lineage>
        <taxon>Bacteria</taxon>
        <taxon>Bacillati</taxon>
        <taxon>Bacillota</taxon>
        <taxon>Bacilli</taxon>
        <taxon>Lactobacillales</taxon>
        <taxon>Streptococcaceae</taxon>
        <taxon>Streptococcus</taxon>
    </lineage>
</organism>
<feature type="active site" description="Charge relay system" evidence="6 7">
    <location>
        <position position="500"/>
    </location>
</feature>
<feature type="active site" description="Charge relay system" evidence="6 7">
    <location>
        <position position="114"/>
    </location>
</feature>
<dbReference type="InterPro" id="IPR010435">
    <property type="entry name" value="C5a/SBT2-like_Fn3"/>
</dbReference>
<dbReference type="InterPro" id="IPR023827">
    <property type="entry name" value="Peptidase_S8_Asp-AS"/>
</dbReference>
<keyword evidence="5 7" id="KW-0720">Serine protease</keyword>
<dbReference type="RefSeq" id="WP_093958755.1">
    <property type="nucleotide sequence ID" value="NZ_FZQN01000001.1"/>
</dbReference>
<evidence type="ECO:0000313" key="13">
    <source>
        <dbReference type="EMBL" id="VTT43551.1"/>
    </source>
</evidence>
<evidence type="ECO:0000256" key="2">
    <source>
        <dbReference type="ARBA" id="ARBA00022670"/>
    </source>
</evidence>
<dbReference type="InterPro" id="IPR036852">
    <property type="entry name" value="Peptidase_S8/S53_dom_sf"/>
</dbReference>
<feature type="domain" description="C5a peptidase third Fn3" evidence="12">
    <location>
        <begin position="919"/>
        <end position="1005"/>
    </location>
</feature>